<evidence type="ECO:0000259" key="2">
    <source>
        <dbReference type="PROSITE" id="PS50835"/>
    </source>
</evidence>
<protein>
    <recommendedName>
        <fullName evidence="2">Ig-like domain-containing protein</fullName>
    </recommendedName>
</protein>
<reference evidence="3 4" key="1">
    <citation type="submission" date="2024-04" db="EMBL/GenBank/DDBJ databases">
        <authorList>
            <consortium name="Genoscope - CEA"/>
            <person name="William W."/>
        </authorList>
    </citation>
    <scope>NUCLEOTIDE SEQUENCE [LARGE SCALE GENOMIC DNA]</scope>
</reference>
<name>A0AAV2I458_LYMST</name>
<evidence type="ECO:0000256" key="1">
    <source>
        <dbReference type="SAM" id="SignalP"/>
    </source>
</evidence>
<dbReference type="AlphaFoldDB" id="A0AAV2I458"/>
<comment type="caution">
    <text evidence="3">The sequence shown here is derived from an EMBL/GenBank/DDBJ whole genome shotgun (WGS) entry which is preliminary data.</text>
</comment>
<evidence type="ECO:0000313" key="3">
    <source>
        <dbReference type="EMBL" id="CAL1541494.1"/>
    </source>
</evidence>
<dbReference type="EMBL" id="CAXITT010000436">
    <property type="protein sequence ID" value="CAL1541494.1"/>
    <property type="molecule type" value="Genomic_DNA"/>
</dbReference>
<sequence>MIWQKHQFWSTATLLSTMFYAAYASSNVSSICNEPAEEGKSTTIVLALKAQQVESCDIIVTNSLHGPVARCSAIGNCSTTHPNLYDVALKIIPGQCFIEVTVFNITRAGLRPDQTVYFSARTTRQAEFDNYVCSPKIVLIAKSIQCSYVNVRDGLEMSCSTPRVFPSGHCHVSANFTLMSDTIIRTSASLLHDKILYFSVSCTLFINATSMGLGGHIIKATIYANVTGQVSDIDMYGTFTSKTFYLETPVVSLARCPKSIEEGKKVNCTCERGDTSFVNVSLGWYHPDNDERVADETYEFIAHLNQPAYYCQSQNNIGWTSKRVY</sequence>
<feature type="signal peptide" evidence="1">
    <location>
        <begin position="1"/>
        <end position="24"/>
    </location>
</feature>
<organism evidence="3 4">
    <name type="scientific">Lymnaea stagnalis</name>
    <name type="common">Great pond snail</name>
    <name type="synonym">Helix stagnalis</name>
    <dbReference type="NCBI Taxonomy" id="6523"/>
    <lineage>
        <taxon>Eukaryota</taxon>
        <taxon>Metazoa</taxon>
        <taxon>Spiralia</taxon>
        <taxon>Lophotrochozoa</taxon>
        <taxon>Mollusca</taxon>
        <taxon>Gastropoda</taxon>
        <taxon>Heterobranchia</taxon>
        <taxon>Euthyneura</taxon>
        <taxon>Panpulmonata</taxon>
        <taxon>Hygrophila</taxon>
        <taxon>Lymnaeoidea</taxon>
        <taxon>Lymnaeidae</taxon>
        <taxon>Lymnaea</taxon>
    </lineage>
</organism>
<accession>A0AAV2I458</accession>
<evidence type="ECO:0000313" key="4">
    <source>
        <dbReference type="Proteomes" id="UP001497497"/>
    </source>
</evidence>
<feature type="non-terminal residue" evidence="3">
    <location>
        <position position="325"/>
    </location>
</feature>
<keyword evidence="4" id="KW-1185">Reference proteome</keyword>
<dbReference type="Proteomes" id="UP001497497">
    <property type="component" value="Unassembled WGS sequence"/>
</dbReference>
<proteinExistence type="predicted"/>
<feature type="chain" id="PRO_5043427299" description="Ig-like domain-containing protein" evidence="1">
    <location>
        <begin position="25"/>
        <end position="325"/>
    </location>
</feature>
<keyword evidence="1" id="KW-0732">Signal</keyword>
<dbReference type="InterPro" id="IPR007110">
    <property type="entry name" value="Ig-like_dom"/>
</dbReference>
<feature type="domain" description="Ig-like" evidence="2">
    <location>
        <begin position="249"/>
        <end position="325"/>
    </location>
</feature>
<gene>
    <name evidence="3" type="ORF">GSLYS_00015100001</name>
</gene>
<dbReference type="PROSITE" id="PS50835">
    <property type="entry name" value="IG_LIKE"/>
    <property type="match status" value="1"/>
</dbReference>